<dbReference type="PANTHER" id="PTHR30352">
    <property type="entry name" value="PYRUVATE FORMATE-LYASE-ACTIVATING ENZYME"/>
    <property type="match status" value="1"/>
</dbReference>
<comment type="cofactor">
    <cofactor evidence="1">
        <name>[4Fe-4S] cluster</name>
        <dbReference type="ChEBI" id="CHEBI:49883"/>
    </cofactor>
</comment>
<dbReference type="InterPro" id="IPR013785">
    <property type="entry name" value="Aldolase_TIM"/>
</dbReference>
<keyword evidence="9" id="KW-0408">Iron</keyword>
<gene>
    <name evidence="12" type="ORF">EV386_1363</name>
</gene>
<dbReference type="InterPro" id="IPR034457">
    <property type="entry name" value="Organic_radical-activating"/>
</dbReference>
<evidence type="ECO:0000256" key="10">
    <source>
        <dbReference type="ARBA" id="ARBA00023014"/>
    </source>
</evidence>
<comment type="function">
    <text evidence="2">Activation of pyruvate formate-lyase under anaerobic conditions by generation of an organic free radical, using S-adenosylmethionine and reduced flavodoxin as cosubstrates to produce 5'-deoxy-adenosine.</text>
</comment>
<dbReference type="PROSITE" id="PS01087">
    <property type="entry name" value="RADICAL_ACTIVATING"/>
    <property type="match status" value="1"/>
</dbReference>
<comment type="caution">
    <text evidence="12">The sequence shown here is derived from an EMBL/GenBank/DDBJ whole genome shotgun (WGS) entry which is preliminary data.</text>
</comment>
<dbReference type="NCBIfam" id="TIGR02493">
    <property type="entry name" value="PFLA"/>
    <property type="match status" value="1"/>
</dbReference>
<comment type="similarity">
    <text evidence="3">Belongs to the organic radical-activating enzymes family.</text>
</comment>
<evidence type="ECO:0000256" key="9">
    <source>
        <dbReference type="ARBA" id="ARBA00023004"/>
    </source>
</evidence>
<dbReference type="SFLD" id="SFLDS00029">
    <property type="entry name" value="Radical_SAM"/>
    <property type="match status" value="1"/>
</dbReference>
<dbReference type="GO" id="GO:0016829">
    <property type="term" value="F:lyase activity"/>
    <property type="evidence" value="ECO:0007669"/>
    <property type="project" value="UniProtKB-KW"/>
</dbReference>
<dbReference type="SUPFAM" id="SSF102114">
    <property type="entry name" value="Radical SAM enzymes"/>
    <property type="match status" value="1"/>
</dbReference>
<dbReference type="AlphaFoldDB" id="A0A4Q7M021"/>
<keyword evidence="10" id="KW-0411">Iron-sulfur</keyword>
<organism evidence="12 13">
    <name type="scientific">Xylanimonas ulmi</name>
    <dbReference type="NCBI Taxonomy" id="228973"/>
    <lineage>
        <taxon>Bacteria</taxon>
        <taxon>Bacillati</taxon>
        <taxon>Actinomycetota</taxon>
        <taxon>Actinomycetes</taxon>
        <taxon>Micrococcales</taxon>
        <taxon>Promicromonosporaceae</taxon>
        <taxon>Xylanimonas</taxon>
    </lineage>
</organism>
<dbReference type="PROSITE" id="PS51918">
    <property type="entry name" value="RADICAL_SAM"/>
    <property type="match status" value="1"/>
</dbReference>
<dbReference type="Gene3D" id="3.20.20.70">
    <property type="entry name" value="Aldolase class I"/>
    <property type="match status" value="1"/>
</dbReference>
<dbReference type="GO" id="GO:0051539">
    <property type="term" value="F:4 iron, 4 sulfur cluster binding"/>
    <property type="evidence" value="ECO:0007669"/>
    <property type="project" value="UniProtKB-KW"/>
</dbReference>
<keyword evidence="12" id="KW-0670">Pyruvate</keyword>
<dbReference type="SFLD" id="SFLDG01066">
    <property type="entry name" value="organic_radical-activating_enz"/>
    <property type="match status" value="1"/>
</dbReference>
<accession>A0A4Q7M021</accession>
<keyword evidence="13" id="KW-1185">Reference proteome</keyword>
<evidence type="ECO:0000256" key="1">
    <source>
        <dbReference type="ARBA" id="ARBA00001966"/>
    </source>
</evidence>
<evidence type="ECO:0000256" key="5">
    <source>
        <dbReference type="ARBA" id="ARBA00022485"/>
    </source>
</evidence>
<reference evidence="12 13" key="1">
    <citation type="submission" date="2019-02" db="EMBL/GenBank/DDBJ databases">
        <title>Sequencing the genomes of 1000 actinobacteria strains.</title>
        <authorList>
            <person name="Klenk H.-P."/>
        </authorList>
    </citation>
    <scope>NUCLEOTIDE SEQUENCE [LARGE SCALE GENOMIC DNA]</scope>
    <source>
        <strain evidence="12 13">DSM 16932</strain>
    </source>
</reference>
<dbReference type="Proteomes" id="UP000293852">
    <property type="component" value="Unassembled WGS sequence"/>
</dbReference>
<dbReference type="Pfam" id="PF04055">
    <property type="entry name" value="Radical_SAM"/>
    <property type="match status" value="1"/>
</dbReference>
<dbReference type="InterPro" id="IPR058240">
    <property type="entry name" value="rSAM_sf"/>
</dbReference>
<dbReference type="CDD" id="cd01335">
    <property type="entry name" value="Radical_SAM"/>
    <property type="match status" value="1"/>
</dbReference>
<keyword evidence="6" id="KW-0949">S-adenosyl-L-methionine</keyword>
<dbReference type="InterPro" id="IPR012838">
    <property type="entry name" value="PFL1_activating"/>
</dbReference>
<sequence length="342" mass="36464">MTTMNPATGAATPPLGGGAGRGVFLGAPSVIGVPEVFGVAELYGDSIPADLDAPTAARRRTGAGLDGLSIADDLDRTSKLAMMRTGELGSVHSWELVTAVDGPGTRLTVFLNGCPLRCLYCHNPDTLNMRDGEPVTARELLARVKRYVPVFRATKGGITLSGGEVLQQPAFAARVLRGAKEMGVHTAVDTSGFLGAAMSDEMLADTDLVLLDVKSGDPETYLKVTKRALAPTLDFGRRLAQSGLPGGATASRPVEVWVRFVLVPGLTDDERNVDLVADYTASLNEIRPGTVSRVEVLPFHQMGRDKWTALGRDYSLGDTQPPSVELTERVREQFRSRGLATF</sequence>
<evidence type="ECO:0000256" key="3">
    <source>
        <dbReference type="ARBA" id="ARBA00009777"/>
    </source>
</evidence>
<keyword evidence="7" id="KW-0479">Metal-binding</keyword>
<keyword evidence="12" id="KW-0456">Lyase</keyword>
<evidence type="ECO:0000256" key="8">
    <source>
        <dbReference type="ARBA" id="ARBA00023002"/>
    </source>
</evidence>
<evidence type="ECO:0000259" key="11">
    <source>
        <dbReference type="PROSITE" id="PS51918"/>
    </source>
</evidence>
<evidence type="ECO:0000313" key="13">
    <source>
        <dbReference type="Proteomes" id="UP000293852"/>
    </source>
</evidence>
<protein>
    <recommendedName>
        <fullName evidence="4">Pyruvate formate-lyase-activating enzyme</fullName>
    </recommendedName>
</protein>
<dbReference type="GO" id="GO:0043365">
    <property type="term" value="F:[formate-C-acetyltransferase]-activating enzyme activity"/>
    <property type="evidence" value="ECO:0007669"/>
    <property type="project" value="InterPro"/>
</dbReference>
<dbReference type="InterPro" id="IPR007197">
    <property type="entry name" value="rSAM"/>
</dbReference>
<keyword evidence="8" id="KW-0560">Oxidoreductase</keyword>
<dbReference type="PANTHER" id="PTHR30352:SF5">
    <property type="entry name" value="PYRUVATE FORMATE-LYASE 1-ACTIVATING ENZYME"/>
    <property type="match status" value="1"/>
</dbReference>
<dbReference type="RefSeq" id="WP_130413496.1">
    <property type="nucleotide sequence ID" value="NZ_SGWX01000001.1"/>
</dbReference>
<evidence type="ECO:0000256" key="2">
    <source>
        <dbReference type="ARBA" id="ARBA00003141"/>
    </source>
</evidence>
<dbReference type="GO" id="GO:0046872">
    <property type="term" value="F:metal ion binding"/>
    <property type="evidence" value="ECO:0007669"/>
    <property type="project" value="UniProtKB-KW"/>
</dbReference>
<dbReference type="InterPro" id="IPR001989">
    <property type="entry name" value="Radical_activat_CS"/>
</dbReference>
<evidence type="ECO:0000256" key="4">
    <source>
        <dbReference type="ARBA" id="ARBA00021356"/>
    </source>
</evidence>
<evidence type="ECO:0000313" key="12">
    <source>
        <dbReference type="EMBL" id="RZS61075.1"/>
    </source>
</evidence>
<dbReference type="OrthoDB" id="9782387at2"/>
<proteinExistence type="inferred from homology"/>
<feature type="domain" description="Radical SAM core" evidence="11">
    <location>
        <begin position="100"/>
        <end position="337"/>
    </location>
</feature>
<evidence type="ECO:0000256" key="6">
    <source>
        <dbReference type="ARBA" id="ARBA00022691"/>
    </source>
</evidence>
<dbReference type="EMBL" id="SGWX01000001">
    <property type="protein sequence ID" value="RZS61075.1"/>
    <property type="molecule type" value="Genomic_DNA"/>
</dbReference>
<keyword evidence="5" id="KW-0004">4Fe-4S</keyword>
<evidence type="ECO:0000256" key="7">
    <source>
        <dbReference type="ARBA" id="ARBA00022723"/>
    </source>
</evidence>
<name>A0A4Q7M021_9MICO</name>